<dbReference type="PANTHER" id="PTHR43320:SF2">
    <property type="entry name" value="2-DEHYDRO-3-DEOXYGLUCONOKINASE_2-DEHYDRO-3-DEOXYGALACTONOKINASE"/>
    <property type="match status" value="1"/>
</dbReference>
<keyword evidence="6" id="KW-1185">Reference proteome</keyword>
<reference evidence="5 6" key="1">
    <citation type="submission" date="2018-05" db="EMBL/GenBank/DDBJ databases">
        <title>Genomic Encyclopedia of Type Strains, Phase IV (KMG-IV): sequencing the most valuable type-strain genomes for metagenomic binning, comparative biology and taxonomic classification.</title>
        <authorList>
            <person name="Goeker M."/>
        </authorList>
    </citation>
    <scope>NUCLEOTIDE SEQUENCE [LARGE SCALE GENOMIC DNA]</scope>
    <source>
        <strain evidence="5 6">DSM 100333</strain>
    </source>
</reference>
<dbReference type="OrthoDB" id="9813569at2"/>
<dbReference type="InterPro" id="IPR011611">
    <property type="entry name" value="PfkB_dom"/>
</dbReference>
<accession>A0A2U0UB26</accession>
<evidence type="ECO:0000256" key="1">
    <source>
        <dbReference type="ARBA" id="ARBA00010688"/>
    </source>
</evidence>
<comment type="caution">
    <text evidence="5">The sequence shown here is derived from an EMBL/GenBank/DDBJ whole genome shotgun (WGS) entry which is preliminary data.</text>
</comment>
<dbReference type="Proteomes" id="UP000245870">
    <property type="component" value="Unassembled WGS sequence"/>
</dbReference>
<keyword evidence="3 5" id="KW-0418">Kinase</keyword>
<dbReference type="AlphaFoldDB" id="A0A2U0UB26"/>
<evidence type="ECO:0000313" key="6">
    <source>
        <dbReference type="Proteomes" id="UP000245870"/>
    </source>
</evidence>
<organism evidence="5 6">
    <name type="scientific">Hallella colorans</name>
    <dbReference type="NCBI Taxonomy" id="1703337"/>
    <lineage>
        <taxon>Bacteria</taxon>
        <taxon>Pseudomonadati</taxon>
        <taxon>Bacteroidota</taxon>
        <taxon>Bacteroidia</taxon>
        <taxon>Bacteroidales</taxon>
        <taxon>Prevotellaceae</taxon>
        <taxon>Hallella</taxon>
    </lineage>
</organism>
<dbReference type="EMBL" id="QENY01000008">
    <property type="protein sequence ID" value="PVX54840.1"/>
    <property type="molecule type" value="Genomic_DNA"/>
</dbReference>
<dbReference type="GO" id="GO:0016301">
    <property type="term" value="F:kinase activity"/>
    <property type="evidence" value="ECO:0007669"/>
    <property type="project" value="UniProtKB-KW"/>
</dbReference>
<evidence type="ECO:0000256" key="3">
    <source>
        <dbReference type="ARBA" id="ARBA00022777"/>
    </source>
</evidence>
<name>A0A2U0UB26_9BACT</name>
<proteinExistence type="inferred from homology"/>
<sequence length="345" mass="38826">MKVVTFGEILLRLSKNDSQRLFQTGGFDANYGGSEANVAVSLAQLGDRVEYVTSVPDNNLGEAALMHLRQLGLDVSHVARRGKRLGTYYFEPSAAFRGTQVVYDRDGSSFNTMEYGDINWEPVLADATLFHCSGITCATSKAALDTTMDAVEMAHERGIELSCDINYRSSLWKYPGADARTATQELMKYSAFVFGDQNEWYVATDLEPIPFNALDNSYQFDLDAYRRYFDKVHRMFPNCRRMLMAHRNQLSFQHHINAGVLWVDGEIRTSRIWDINPIVDQMGVGDAWVAAFIHAMHRWPGDDRQCLEFSVSASALKNTISGDQNLVTEDEIIANMTAKGGRIDR</sequence>
<dbReference type="SUPFAM" id="SSF53613">
    <property type="entry name" value="Ribokinase-like"/>
    <property type="match status" value="1"/>
</dbReference>
<dbReference type="InterPro" id="IPR029056">
    <property type="entry name" value="Ribokinase-like"/>
</dbReference>
<dbReference type="InterPro" id="IPR052700">
    <property type="entry name" value="Carb_kinase_PfkB-like"/>
</dbReference>
<evidence type="ECO:0000256" key="2">
    <source>
        <dbReference type="ARBA" id="ARBA00022679"/>
    </source>
</evidence>
<dbReference type="Gene3D" id="3.40.1190.20">
    <property type="match status" value="1"/>
</dbReference>
<feature type="domain" description="Carbohydrate kinase PfkB" evidence="4">
    <location>
        <begin position="2"/>
        <end position="204"/>
    </location>
</feature>
<comment type="similarity">
    <text evidence="1">Belongs to the carbohydrate kinase PfkB family.</text>
</comment>
<evidence type="ECO:0000259" key="4">
    <source>
        <dbReference type="Pfam" id="PF00294"/>
    </source>
</evidence>
<protein>
    <submittedName>
        <fullName evidence="5">2-dehydro-3-deoxygluconokinase</fullName>
    </submittedName>
</protein>
<dbReference type="Pfam" id="PF00294">
    <property type="entry name" value="PfkB"/>
    <property type="match status" value="1"/>
</dbReference>
<keyword evidence="2" id="KW-0808">Transferase</keyword>
<gene>
    <name evidence="5" type="ORF">C7379_10869</name>
</gene>
<evidence type="ECO:0000313" key="5">
    <source>
        <dbReference type="EMBL" id="PVX54840.1"/>
    </source>
</evidence>
<dbReference type="PANTHER" id="PTHR43320">
    <property type="entry name" value="SUGAR KINASE"/>
    <property type="match status" value="1"/>
</dbReference>
<dbReference type="CDD" id="cd01166">
    <property type="entry name" value="KdgK"/>
    <property type="match status" value="1"/>
</dbReference>